<sequence length="107" mass="12590">MHYALLFFVSDKHYCVDTKTRRETKESFRGFRFLSTPTQDSFSRKQRFALKAGMASTQKNTLPNARRIMPKKMVSLFDSVISFILEKLFVLHSKTMYFPFQILSSSF</sequence>
<comment type="caution">
    <text evidence="1">The sequence shown here is derived from an EMBL/GenBank/DDBJ whole genome shotgun (WGS) entry which is preliminary data.</text>
</comment>
<evidence type="ECO:0000313" key="2">
    <source>
        <dbReference type="Proteomes" id="UP001054945"/>
    </source>
</evidence>
<protein>
    <submittedName>
        <fullName evidence="1">Uncharacterized protein</fullName>
    </submittedName>
</protein>
<dbReference type="EMBL" id="BPLR01018123">
    <property type="protein sequence ID" value="GIY97149.1"/>
    <property type="molecule type" value="Genomic_DNA"/>
</dbReference>
<gene>
    <name evidence="1" type="ORF">CEXT_397731</name>
</gene>
<organism evidence="1 2">
    <name type="scientific">Caerostris extrusa</name>
    <name type="common">Bark spider</name>
    <name type="synonym">Caerostris bankana</name>
    <dbReference type="NCBI Taxonomy" id="172846"/>
    <lineage>
        <taxon>Eukaryota</taxon>
        <taxon>Metazoa</taxon>
        <taxon>Ecdysozoa</taxon>
        <taxon>Arthropoda</taxon>
        <taxon>Chelicerata</taxon>
        <taxon>Arachnida</taxon>
        <taxon>Araneae</taxon>
        <taxon>Araneomorphae</taxon>
        <taxon>Entelegynae</taxon>
        <taxon>Araneoidea</taxon>
        <taxon>Araneidae</taxon>
        <taxon>Caerostris</taxon>
    </lineage>
</organism>
<reference evidence="1 2" key="1">
    <citation type="submission" date="2021-06" db="EMBL/GenBank/DDBJ databases">
        <title>Caerostris extrusa draft genome.</title>
        <authorList>
            <person name="Kono N."/>
            <person name="Arakawa K."/>
        </authorList>
    </citation>
    <scope>NUCLEOTIDE SEQUENCE [LARGE SCALE GENOMIC DNA]</scope>
</reference>
<dbReference type="AlphaFoldDB" id="A0AAV4XQY9"/>
<proteinExistence type="predicted"/>
<name>A0AAV4XQY9_CAEEX</name>
<keyword evidence="2" id="KW-1185">Reference proteome</keyword>
<dbReference type="Proteomes" id="UP001054945">
    <property type="component" value="Unassembled WGS sequence"/>
</dbReference>
<accession>A0AAV4XQY9</accession>
<evidence type="ECO:0000313" key="1">
    <source>
        <dbReference type="EMBL" id="GIY97149.1"/>
    </source>
</evidence>